<keyword evidence="1" id="KW-0812">Transmembrane</keyword>
<dbReference type="EMBL" id="AP024480">
    <property type="protein sequence ID" value="BCS81822.1"/>
    <property type="molecule type" value="Genomic_DNA"/>
</dbReference>
<evidence type="ECO:0000256" key="1">
    <source>
        <dbReference type="SAM" id="Phobius"/>
    </source>
</evidence>
<accession>A0ABN6E8K2</accession>
<reference evidence="2 3" key="1">
    <citation type="submission" date="2021-02" db="EMBL/GenBank/DDBJ databases">
        <title>Nitrogen-fixing ability and nitrogen fixation related genes of thermophilic fermentative bacteria in the genus Caldicellulosiruptor.</title>
        <authorList>
            <person name="Chen Y."/>
            <person name="Nishihara A."/>
            <person name="Haruta S."/>
        </authorList>
    </citation>
    <scope>NUCLEOTIDE SEQUENCE [LARGE SCALE GENOMIC DNA]</scope>
    <source>
        <strain evidence="2 3">YA01</strain>
    </source>
</reference>
<dbReference type="RefSeq" id="WP_238480511.1">
    <property type="nucleotide sequence ID" value="NZ_AP024480.1"/>
</dbReference>
<keyword evidence="3" id="KW-1185">Reference proteome</keyword>
<evidence type="ECO:0000313" key="3">
    <source>
        <dbReference type="Proteomes" id="UP000663623"/>
    </source>
</evidence>
<gene>
    <name evidence="2" type="ORF">CaldiYA01_17820</name>
</gene>
<keyword evidence="1" id="KW-0472">Membrane</keyword>
<feature type="transmembrane region" description="Helical" evidence="1">
    <location>
        <begin position="102"/>
        <end position="122"/>
    </location>
</feature>
<evidence type="ECO:0000313" key="2">
    <source>
        <dbReference type="EMBL" id="BCS81822.1"/>
    </source>
</evidence>
<dbReference type="Proteomes" id="UP000663623">
    <property type="component" value="Chromosome"/>
</dbReference>
<name>A0ABN6E8K2_9FIRM</name>
<keyword evidence="1" id="KW-1133">Transmembrane helix</keyword>
<proteinExistence type="predicted"/>
<protein>
    <submittedName>
        <fullName evidence="2">Uncharacterized protein</fullName>
    </submittedName>
</protein>
<sequence length="135" mass="15639">MGFTDVGKESVDSFTITKGDFYCYHRITKSTRWNTGTYAGMKLTPLKKEWSGYNAVNNRAQTIKVDPNDTSYYTLSFTELSDGTYKIYFQSIYKDNIDFDGIVLLFKTIILFSSISGVINLYSIEKYYKKFHSEK</sequence>
<organism evidence="2 3">
    <name type="scientific">Caldicellulosiruptor diazotrophicus</name>
    <dbReference type="NCBI Taxonomy" id="2806205"/>
    <lineage>
        <taxon>Bacteria</taxon>
        <taxon>Bacillati</taxon>
        <taxon>Bacillota</taxon>
        <taxon>Bacillota incertae sedis</taxon>
        <taxon>Caldicellulosiruptorales</taxon>
        <taxon>Caldicellulosiruptoraceae</taxon>
        <taxon>Caldicellulosiruptor</taxon>
    </lineage>
</organism>